<dbReference type="PANTHER" id="PTHR12710:SF0">
    <property type="entry name" value="NUCLEAR PROTEIN LOCALIZATION PROTEIN 4 HOMOLOG"/>
    <property type="match status" value="1"/>
</dbReference>
<name>A0A1R1PK16_ZANCU</name>
<dbReference type="InterPro" id="IPR036443">
    <property type="entry name" value="Znf_RanBP2_sf"/>
</dbReference>
<dbReference type="InterPro" id="IPR016563">
    <property type="entry name" value="Npl4"/>
</dbReference>
<accession>A0A1R1PK16</accession>
<evidence type="ECO:0000256" key="5">
    <source>
        <dbReference type="ARBA" id="ARBA00022771"/>
    </source>
</evidence>
<feature type="domain" description="RanBP2-type" evidence="8">
    <location>
        <begin position="312"/>
        <end position="341"/>
    </location>
</feature>
<comment type="subcellular location">
    <subcellularLocation>
        <location evidence="2">Cytoplasm</location>
        <location evidence="2">Perinuclear region</location>
    </subcellularLocation>
    <subcellularLocation>
        <location evidence="1">Nucleus membrane</location>
        <topology evidence="1">Peripheral membrane protein</topology>
        <orientation evidence="1">Cytoplasmic side</orientation>
    </subcellularLocation>
</comment>
<evidence type="ECO:0000313" key="10">
    <source>
        <dbReference type="Proteomes" id="UP000188320"/>
    </source>
</evidence>
<proteinExistence type="predicted"/>
<dbReference type="OrthoDB" id="10251089at2759"/>
<evidence type="ECO:0000313" key="9">
    <source>
        <dbReference type="EMBL" id="OMH81287.1"/>
    </source>
</evidence>
<dbReference type="GO" id="GO:0048471">
    <property type="term" value="C:perinuclear region of cytoplasm"/>
    <property type="evidence" value="ECO:0007669"/>
    <property type="project" value="UniProtKB-SubCell"/>
</dbReference>
<dbReference type="Proteomes" id="UP000188320">
    <property type="component" value="Unassembled WGS sequence"/>
</dbReference>
<dbReference type="GO" id="GO:0031625">
    <property type="term" value="F:ubiquitin protein ligase binding"/>
    <property type="evidence" value="ECO:0007669"/>
    <property type="project" value="TreeGrafter"/>
</dbReference>
<keyword evidence="4" id="KW-0479">Metal-binding</keyword>
<dbReference type="GO" id="GO:0006511">
    <property type="term" value="P:ubiquitin-dependent protein catabolic process"/>
    <property type="evidence" value="ECO:0007669"/>
    <property type="project" value="InterPro"/>
</dbReference>
<dbReference type="GO" id="GO:0031965">
    <property type="term" value="C:nuclear membrane"/>
    <property type="evidence" value="ECO:0007669"/>
    <property type="project" value="UniProtKB-SubCell"/>
</dbReference>
<keyword evidence="5 7" id="KW-0863">Zinc-finger</keyword>
<gene>
    <name evidence="9" type="ORF">AX774_g5259</name>
</gene>
<comment type="caution">
    <text evidence="9">The sequence shown here is derived from an EMBL/GenBank/DDBJ whole genome shotgun (WGS) entry which is preliminary data.</text>
</comment>
<evidence type="ECO:0000256" key="7">
    <source>
        <dbReference type="PROSITE-ProRule" id="PRU00322"/>
    </source>
</evidence>
<dbReference type="InterPro" id="IPR007716">
    <property type="entry name" value="NPL4_Zn-bd_put"/>
</dbReference>
<dbReference type="GO" id="GO:0043130">
    <property type="term" value="F:ubiquitin binding"/>
    <property type="evidence" value="ECO:0007669"/>
    <property type="project" value="TreeGrafter"/>
</dbReference>
<dbReference type="InterPro" id="IPR007717">
    <property type="entry name" value="NPL4_C"/>
</dbReference>
<dbReference type="GO" id="GO:0008270">
    <property type="term" value="F:zinc ion binding"/>
    <property type="evidence" value="ECO:0007669"/>
    <property type="project" value="UniProtKB-KW"/>
</dbReference>
<evidence type="ECO:0000256" key="4">
    <source>
        <dbReference type="ARBA" id="ARBA00022723"/>
    </source>
</evidence>
<keyword evidence="6" id="KW-0862">Zinc</keyword>
<dbReference type="PROSITE" id="PS50199">
    <property type="entry name" value="ZF_RANBP2_2"/>
    <property type="match status" value="1"/>
</dbReference>
<dbReference type="AlphaFoldDB" id="A0A1R1PK16"/>
<dbReference type="EMBL" id="LSSK01000934">
    <property type="protein sequence ID" value="OMH81287.1"/>
    <property type="molecule type" value="Genomic_DNA"/>
</dbReference>
<evidence type="ECO:0000256" key="1">
    <source>
        <dbReference type="ARBA" id="ARBA00004335"/>
    </source>
</evidence>
<dbReference type="Pfam" id="PF05020">
    <property type="entry name" value="zf-NPL4"/>
    <property type="match status" value="1"/>
</dbReference>
<evidence type="ECO:0000256" key="2">
    <source>
        <dbReference type="ARBA" id="ARBA00004556"/>
    </source>
</evidence>
<evidence type="ECO:0000259" key="8">
    <source>
        <dbReference type="PROSITE" id="PS50199"/>
    </source>
</evidence>
<dbReference type="PANTHER" id="PTHR12710">
    <property type="entry name" value="NUCLEAR PROTEIN LOCALIZATION 4"/>
    <property type="match status" value="1"/>
</dbReference>
<dbReference type="InterPro" id="IPR001876">
    <property type="entry name" value="Znf_RanBP2"/>
</dbReference>
<dbReference type="SUPFAM" id="SSF90209">
    <property type="entry name" value="Ran binding protein zinc finger-like"/>
    <property type="match status" value="1"/>
</dbReference>
<reference evidence="10" key="1">
    <citation type="submission" date="2017-01" db="EMBL/GenBank/DDBJ databases">
        <authorList>
            <person name="Wang Y."/>
            <person name="White M."/>
            <person name="Kvist S."/>
            <person name="Moncalvo J.-M."/>
        </authorList>
    </citation>
    <scope>NUCLEOTIDE SEQUENCE [LARGE SCALE GENOMIC DNA]</scope>
    <source>
        <strain evidence="10">COL-18-3</strain>
    </source>
</reference>
<evidence type="ECO:0000256" key="6">
    <source>
        <dbReference type="ARBA" id="ARBA00022833"/>
    </source>
</evidence>
<keyword evidence="10" id="KW-1185">Reference proteome</keyword>
<dbReference type="Pfam" id="PF05021">
    <property type="entry name" value="NPL4"/>
    <property type="match status" value="1"/>
</dbReference>
<organism evidence="9 10">
    <name type="scientific">Zancudomyces culisetae</name>
    <name type="common">Gut fungus</name>
    <name type="synonym">Smittium culisetae</name>
    <dbReference type="NCBI Taxonomy" id="1213189"/>
    <lineage>
        <taxon>Eukaryota</taxon>
        <taxon>Fungi</taxon>
        <taxon>Fungi incertae sedis</taxon>
        <taxon>Zoopagomycota</taxon>
        <taxon>Kickxellomycotina</taxon>
        <taxon>Harpellomycetes</taxon>
        <taxon>Harpellales</taxon>
        <taxon>Legeriomycetaceae</taxon>
        <taxon>Zancudomyces</taxon>
    </lineage>
</organism>
<dbReference type="PROSITE" id="PS01358">
    <property type="entry name" value="ZF_RANBP2_1"/>
    <property type="match status" value="1"/>
</dbReference>
<protein>
    <recommendedName>
        <fullName evidence="3">Nuclear protein localization protein 4</fullName>
    </recommendedName>
</protein>
<sequence length="341" mass="37170">MDELRSGKPKSGKLLPLEEPDFQAKKVCGGGGHAPWPEGICTKCQPNAIALQPQRPGWQRGSSFSVVSGNENGDVDISAWQVSNIAMALERAELVVGSTNPSLMMVRKPANPKLSKYVPEILYNYKDEYGNNVSNSANPFFPVEYLLVSVTHGFPLNPTPLFKSSSKFQIENRLYKPSLSDLHTHLSRSGLLADLTTAFENLHLDFTSKPTNPCLILSDFHLLFYISTLDIIDFNSGFTLLAKVAVDCLDATSLALLLKVPSFMTFVTVLNQLDMPTTSSANTSNQRNVGASGRYSPMNVDSNSPSAANIGSSSSWSCRHCTFENDSTTEWCSMCGLPQSG</sequence>
<evidence type="ECO:0000256" key="3">
    <source>
        <dbReference type="ARBA" id="ARBA00019709"/>
    </source>
</evidence>